<dbReference type="EMBL" id="CP069798">
    <property type="protein sequence ID" value="QRQ81934.1"/>
    <property type="molecule type" value="Genomic_DNA"/>
</dbReference>
<keyword evidence="2" id="KW-1185">Reference proteome</keyword>
<sequence>MQQLTLALPDLVWPHPQAALPALHTPGLNRLLHWGRSQSQAAAANSTFFGRFLWQGSLLKQGLQTLGLPESQAAFWCSPMHQHIGMHSAQIISGNTLAIQADEAAAWCAQLSRFFADQYWHFYPYRADLWLVSCPQPPQWQAAPILDLNRHLDAANKPSGNGANTLLQAQTEIQMLLHSHALNHARQQHGRPPVNGVWCWRDAPGEADPHTLLLTDSGWAQNSLPLRHTLPPNWAELQNQYTASGSPMHTVMFDDSLMLPVAQGDGHTYAAQLQDWDQRWFTPAHHALASGSLKQLCISSQHASLWVRKPALPPFWRRQPVFQGAWL</sequence>
<accession>A0A892ZK46</accession>
<reference evidence="1" key="1">
    <citation type="submission" date="2021-02" db="EMBL/GenBank/DDBJ databases">
        <title>Neisseriaceae sp. 26B isolated from the cloaca of a Common Toad-headed Turtle (Mesoclemmys nasuta).</title>
        <authorList>
            <person name="Spergser J."/>
            <person name="Busse H.-J."/>
        </authorList>
    </citation>
    <scope>NUCLEOTIDE SEQUENCE</scope>
    <source>
        <strain evidence="1">26B</strain>
    </source>
</reference>
<evidence type="ECO:0008006" key="3">
    <source>
        <dbReference type="Google" id="ProtNLM"/>
    </source>
</evidence>
<dbReference type="RefSeq" id="WP_230339232.1">
    <property type="nucleotide sequence ID" value="NZ_CP069798.1"/>
</dbReference>
<dbReference type="KEGG" id="ptes:JQU52_00350"/>
<dbReference type="AlphaFoldDB" id="A0A892ZK46"/>
<evidence type="ECO:0000313" key="1">
    <source>
        <dbReference type="EMBL" id="QRQ81934.1"/>
    </source>
</evidence>
<proteinExistence type="predicted"/>
<evidence type="ECO:0000313" key="2">
    <source>
        <dbReference type="Proteomes" id="UP000653156"/>
    </source>
</evidence>
<name>A0A892ZK46_9NEIS</name>
<protein>
    <recommendedName>
        <fullName evidence="3">Cofactor-independent phosphoglycerate mutase</fullName>
    </recommendedName>
</protein>
<organism evidence="1 2">
    <name type="scientific">Paralysiella testudinis</name>
    <dbReference type="NCBI Taxonomy" id="2809020"/>
    <lineage>
        <taxon>Bacteria</taxon>
        <taxon>Pseudomonadati</taxon>
        <taxon>Pseudomonadota</taxon>
        <taxon>Betaproteobacteria</taxon>
        <taxon>Neisseriales</taxon>
        <taxon>Neisseriaceae</taxon>
        <taxon>Paralysiella</taxon>
    </lineage>
</organism>
<gene>
    <name evidence="1" type="ORF">JQU52_00350</name>
</gene>
<dbReference type="Proteomes" id="UP000653156">
    <property type="component" value="Chromosome"/>
</dbReference>